<protein>
    <submittedName>
        <fullName evidence="1">Uncharacterized protein</fullName>
    </submittedName>
</protein>
<dbReference type="EMBL" id="BDSP01000144">
    <property type="protein sequence ID" value="GAX20231.1"/>
    <property type="molecule type" value="Genomic_DNA"/>
</dbReference>
<evidence type="ECO:0000313" key="1">
    <source>
        <dbReference type="EMBL" id="GAX20231.1"/>
    </source>
</evidence>
<keyword evidence="2" id="KW-1185">Reference proteome</keyword>
<evidence type="ECO:0000313" key="2">
    <source>
        <dbReference type="Proteomes" id="UP000198406"/>
    </source>
</evidence>
<reference evidence="1 2" key="1">
    <citation type="journal article" date="2015" name="Plant Cell">
        <title>Oil accumulation by the oleaginous diatom Fistulifera solaris as revealed by the genome and transcriptome.</title>
        <authorList>
            <person name="Tanaka T."/>
            <person name="Maeda Y."/>
            <person name="Veluchamy A."/>
            <person name="Tanaka M."/>
            <person name="Abida H."/>
            <person name="Marechal E."/>
            <person name="Bowler C."/>
            <person name="Muto M."/>
            <person name="Sunaga Y."/>
            <person name="Tanaka M."/>
            <person name="Yoshino T."/>
            <person name="Taniguchi T."/>
            <person name="Fukuda Y."/>
            <person name="Nemoto M."/>
            <person name="Matsumoto M."/>
            <person name="Wong P.S."/>
            <person name="Aburatani S."/>
            <person name="Fujibuchi W."/>
        </authorList>
    </citation>
    <scope>NUCLEOTIDE SEQUENCE [LARGE SCALE GENOMIC DNA]</scope>
    <source>
        <strain evidence="1 2">JPCC DA0580</strain>
    </source>
</reference>
<dbReference type="InParanoid" id="A0A1Z5K2E1"/>
<gene>
    <name evidence="1" type="ORF">FisN_12Hh080</name>
</gene>
<sequence length="278" mass="32562">MRNANVLQREWEERDVALPQNLSISNPRQRIMSFERCRHFAAEMTRQAQRHETSDRISCDPCHYPDLHGNVPDLENGLRDRKNHFFFAQFTCDDEILWQGFLPDHDSQTDSLHPVFDLINLNTTNEEQDMFTEYIVSMGYDWIGKMNGQSDIRFHLDASNVNHNVTRDHVTRGLRVTLVSWVLQQGSAPKLQLHYSAKGFRERFGLMNFPDPDNLPSIDMLSHQYERHHDGHCWNFVLPIVVWKSKCSLHSISFSYFLEEIGQDEVEDLFLGSNFSFS</sequence>
<dbReference type="AlphaFoldDB" id="A0A1Z5K2E1"/>
<name>A0A1Z5K2E1_FISSO</name>
<dbReference type="Proteomes" id="UP000198406">
    <property type="component" value="Unassembled WGS sequence"/>
</dbReference>
<accession>A0A1Z5K2E1</accession>
<organism evidence="1 2">
    <name type="scientific">Fistulifera solaris</name>
    <name type="common">Oleaginous diatom</name>
    <dbReference type="NCBI Taxonomy" id="1519565"/>
    <lineage>
        <taxon>Eukaryota</taxon>
        <taxon>Sar</taxon>
        <taxon>Stramenopiles</taxon>
        <taxon>Ochrophyta</taxon>
        <taxon>Bacillariophyta</taxon>
        <taxon>Bacillariophyceae</taxon>
        <taxon>Bacillariophycidae</taxon>
        <taxon>Naviculales</taxon>
        <taxon>Naviculaceae</taxon>
        <taxon>Fistulifera</taxon>
    </lineage>
</organism>
<proteinExistence type="predicted"/>
<comment type="caution">
    <text evidence="1">The sequence shown here is derived from an EMBL/GenBank/DDBJ whole genome shotgun (WGS) entry which is preliminary data.</text>
</comment>